<evidence type="ECO:0000256" key="5">
    <source>
        <dbReference type="ARBA" id="ARBA00023136"/>
    </source>
</evidence>
<evidence type="ECO:0000259" key="8">
    <source>
        <dbReference type="Pfam" id="PF20520"/>
    </source>
</evidence>
<dbReference type="GeneID" id="111243993"/>
<evidence type="ECO:0000313" key="9">
    <source>
        <dbReference type="EnsemblMetazoa" id="XP_022646225"/>
    </source>
</evidence>
<evidence type="ECO:0000256" key="6">
    <source>
        <dbReference type="SAM" id="Phobius"/>
    </source>
</evidence>
<reference evidence="9" key="1">
    <citation type="submission" date="2021-01" db="UniProtKB">
        <authorList>
            <consortium name="EnsemblMetazoa"/>
        </authorList>
    </citation>
    <scope>IDENTIFICATION</scope>
</reference>
<dbReference type="Pfam" id="PF20520">
    <property type="entry name" value="Ac45-VOA1_TM"/>
    <property type="match status" value="1"/>
</dbReference>
<dbReference type="EnsemblMetazoa" id="XM_022790490">
    <property type="protein sequence ID" value="XP_022646225"/>
    <property type="gene ID" value="LOC111243993"/>
</dbReference>
<comment type="similarity">
    <text evidence="2">Belongs to the vacuolar ATPase subunit S1 family.</text>
</comment>
<dbReference type="KEGG" id="vde:111243993"/>
<dbReference type="InParanoid" id="A0A7M7J8Z7"/>
<comment type="subcellular location">
    <subcellularLocation>
        <location evidence="1">Membrane</location>
        <topology evidence="1">Single-pass membrane protein</topology>
    </subcellularLocation>
</comment>
<dbReference type="GO" id="GO:0033176">
    <property type="term" value="C:proton-transporting V-type ATPase complex"/>
    <property type="evidence" value="ECO:0007669"/>
    <property type="project" value="TreeGrafter"/>
</dbReference>
<dbReference type="GO" id="GO:0030641">
    <property type="term" value="P:regulation of cellular pH"/>
    <property type="evidence" value="ECO:0007669"/>
    <property type="project" value="TreeGrafter"/>
</dbReference>
<feature type="chain" id="PRO_5029857710" description="V-type proton ATPase subunit S1/VOA1 transmembrane domain-containing protein" evidence="7">
    <location>
        <begin position="18"/>
        <end position="337"/>
    </location>
</feature>
<feature type="transmembrane region" description="Helical" evidence="6">
    <location>
        <begin position="293"/>
        <end position="315"/>
    </location>
</feature>
<keyword evidence="5 6" id="KW-0472">Membrane</keyword>
<keyword evidence="7" id="KW-0732">Signal</keyword>
<name>A0A7M7J8Z7_VARDE</name>
<dbReference type="OrthoDB" id="9985059at2759"/>
<evidence type="ECO:0000256" key="3">
    <source>
        <dbReference type="ARBA" id="ARBA00022692"/>
    </source>
</evidence>
<evidence type="ECO:0000256" key="2">
    <source>
        <dbReference type="ARBA" id="ARBA00009037"/>
    </source>
</evidence>
<organism evidence="9 10">
    <name type="scientific">Varroa destructor</name>
    <name type="common">Honeybee mite</name>
    <dbReference type="NCBI Taxonomy" id="109461"/>
    <lineage>
        <taxon>Eukaryota</taxon>
        <taxon>Metazoa</taxon>
        <taxon>Ecdysozoa</taxon>
        <taxon>Arthropoda</taxon>
        <taxon>Chelicerata</taxon>
        <taxon>Arachnida</taxon>
        <taxon>Acari</taxon>
        <taxon>Parasitiformes</taxon>
        <taxon>Mesostigmata</taxon>
        <taxon>Gamasina</taxon>
        <taxon>Dermanyssoidea</taxon>
        <taxon>Varroidae</taxon>
        <taxon>Varroa</taxon>
    </lineage>
</organism>
<protein>
    <recommendedName>
        <fullName evidence="8">V-type proton ATPase subunit S1/VOA1 transmembrane domain-containing protein</fullName>
    </recommendedName>
</protein>
<evidence type="ECO:0000256" key="1">
    <source>
        <dbReference type="ARBA" id="ARBA00004167"/>
    </source>
</evidence>
<evidence type="ECO:0000313" key="10">
    <source>
        <dbReference type="Proteomes" id="UP000594260"/>
    </source>
</evidence>
<sequence length="337" mass="37331">MMWNPWLVLSFAAMTQCHSPAIMWPADQFALADGQSALETMSLEDFQKMFQDKKVVVFHKYSFTIENVAYPSKPIHYLQTVDAIALQNIKSAHRMLASLTESDSVKIVQLDNGNLADQDQLIKDTMEANPGFAGILIGLGSGSQRSRRAADDKSKAACEKRGTSEKCIAYVAAVKVGASGTGKCEIHCPEEKSLTIEVQDNNDTAIATIKVVEHSGGYQLSVDGDQYKFDVDAKSTWTPYSFSFSCAELKLIPTAKNTQKDVYFLSGLQLWPKAGKETFGDSFDCSTWFTPQLWMGFLISLFYSAILFVAILFLLDVKTNDRFDDPKGKTITVNVSE</sequence>
<dbReference type="PANTHER" id="PTHR12471:SF7">
    <property type="entry name" value="V-TYPE PROTON ATPASE SUBUNIT S1"/>
    <property type="match status" value="1"/>
</dbReference>
<keyword evidence="3 6" id="KW-0812">Transmembrane</keyword>
<dbReference type="AlphaFoldDB" id="A0A7M7J8Z7"/>
<dbReference type="GO" id="GO:0001671">
    <property type="term" value="F:ATPase activator activity"/>
    <property type="evidence" value="ECO:0007669"/>
    <property type="project" value="TreeGrafter"/>
</dbReference>
<evidence type="ECO:0000256" key="7">
    <source>
        <dbReference type="SAM" id="SignalP"/>
    </source>
</evidence>
<feature type="signal peptide" evidence="7">
    <location>
        <begin position="1"/>
        <end position="17"/>
    </location>
</feature>
<keyword evidence="4 6" id="KW-1133">Transmembrane helix</keyword>
<evidence type="ECO:0000256" key="4">
    <source>
        <dbReference type="ARBA" id="ARBA00022989"/>
    </source>
</evidence>
<dbReference type="Proteomes" id="UP000594260">
    <property type="component" value="Unplaced"/>
</dbReference>
<dbReference type="InterPro" id="IPR008388">
    <property type="entry name" value="Ac45_acc_su"/>
</dbReference>
<dbReference type="InterPro" id="IPR046756">
    <property type="entry name" value="VAS1/VOA1_TM"/>
</dbReference>
<keyword evidence="10" id="KW-1185">Reference proteome</keyword>
<feature type="domain" description="V-type proton ATPase subunit S1/VOA1 transmembrane" evidence="8">
    <location>
        <begin position="287"/>
        <end position="325"/>
    </location>
</feature>
<proteinExistence type="inferred from homology"/>
<dbReference type="RefSeq" id="XP_022646225.1">
    <property type="nucleotide sequence ID" value="XM_022790490.1"/>
</dbReference>
<dbReference type="PANTHER" id="PTHR12471">
    <property type="entry name" value="VACUOLAR ATP SYNTHASE SUBUNIT S1"/>
    <property type="match status" value="1"/>
</dbReference>
<accession>A0A7M7J8Z7</accession>